<sequence length="61" mass="6757">MFTQLYFSSQPLHESPDHNSSYSHQNGISGRLFSGAEAIDSAKCLVNHILFGMHVPTSYSL</sequence>
<keyword evidence="3" id="KW-1185">Reference proteome</keyword>
<evidence type="ECO:0000313" key="2">
    <source>
        <dbReference type="EMBL" id="CAG90322.2"/>
    </source>
</evidence>
<dbReference type="KEGG" id="dha:DEHA2G07194g"/>
<reference evidence="2 3" key="1">
    <citation type="journal article" date="2004" name="Nature">
        <title>Genome evolution in yeasts.</title>
        <authorList>
            <consortium name="Genolevures"/>
            <person name="Dujon B."/>
            <person name="Sherman D."/>
            <person name="Fischer G."/>
            <person name="Durrens P."/>
            <person name="Casaregola S."/>
            <person name="Lafontaine I."/>
            <person name="de Montigny J."/>
            <person name="Marck C."/>
            <person name="Neuveglise C."/>
            <person name="Talla E."/>
            <person name="Goffard N."/>
            <person name="Frangeul L."/>
            <person name="Aigle M."/>
            <person name="Anthouard V."/>
            <person name="Babour A."/>
            <person name="Barbe V."/>
            <person name="Barnay S."/>
            <person name="Blanchin S."/>
            <person name="Beckerich J.M."/>
            <person name="Beyne E."/>
            <person name="Bleykasten C."/>
            <person name="Boisrame A."/>
            <person name="Boyer J."/>
            <person name="Cattolico L."/>
            <person name="Confanioleri F."/>
            <person name="de Daruvar A."/>
            <person name="Despons L."/>
            <person name="Fabre E."/>
            <person name="Fairhead C."/>
            <person name="Ferry-Dumazet H."/>
            <person name="Groppi A."/>
            <person name="Hantraye F."/>
            <person name="Hennequin C."/>
            <person name="Jauniaux N."/>
            <person name="Joyet P."/>
            <person name="Kachouri R."/>
            <person name="Kerrest A."/>
            <person name="Koszul R."/>
            <person name="Lemaire M."/>
            <person name="Lesur I."/>
            <person name="Ma L."/>
            <person name="Muller H."/>
            <person name="Nicaud J.M."/>
            <person name="Nikolski M."/>
            <person name="Oztas S."/>
            <person name="Ozier-Kalogeropoulos O."/>
            <person name="Pellenz S."/>
            <person name="Potier S."/>
            <person name="Richard G.F."/>
            <person name="Straub M.L."/>
            <person name="Suleau A."/>
            <person name="Swennene D."/>
            <person name="Tekaia F."/>
            <person name="Wesolowski-Louvel M."/>
            <person name="Westhof E."/>
            <person name="Wirth B."/>
            <person name="Zeniou-Meyer M."/>
            <person name="Zivanovic I."/>
            <person name="Bolotin-Fukuhara M."/>
            <person name="Thierry A."/>
            <person name="Bouchier C."/>
            <person name="Caudron B."/>
            <person name="Scarpelli C."/>
            <person name="Gaillardin C."/>
            <person name="Weissenbach J."/>
            <person name="Wincker P."/>
            <person name="Souciet J.L."/>
        </authorList>
    </citation>
    <scope>NUCLEOTIDE SEQUENCE [LARGE SCALE GENOMIC DNA]</scope>
    <source>
        <strain evidence="3">ATCC 36239 / CBS 767 / BCRC 21394 / JCM 1990 / NBRC 0083 / IGC 2968</strain>
    </source>
</reference>
<dbReference type="EMBL" id="CR382139">
    <property type="protein sequence ID" value="CAG90322.2"/>
    <property type="molecule type" value="Genomic_DNA"/>
</dbReference>
<dbReference type="InParanoid" id="Q6BIW0"/>
<organism evidence="2 3">
    <name type="scientific">Debaryomyces hansenii (strain ATCC 36239 / CBS 767 / BCRC 21394 / JCM 1990 / NBRC 0083 / IGC 2968)</name>
    <name type="common">Yeast</name>
    <name type="synonym">Torulaspora hansenii</name>
    <dbReference type="NCBI Taxonomy" id="284592"/>
    <lineage>
        <taxon>Eukaryota</taxon>
        <taxon>Fungi</taxon>
        <taxon>Dikarya</taxon>
        <taxon>Ascomycota</taxon>
        <taxon>Saccharomycotina</taxon>
        <taxon>Pichiomycetes</taxon>
        <taxon>Debaryomycetaceae</taxon>
        <taxon>Debaryomyces</taxon>
    </lineage>
</organism>
<dbReference type="GeneID" id="2904740"/>
<dbReference type="RefSeq" id="XP_461861.2">
    <property type="nucleotide sequence ID" value="XM_461861.1"/>
</dbReference>
<feature type="region of interest" description="Disordered" evidence="1">
    <location>
        <begin position="1"/>
        <end position="24"/>
    </location>
</feature>
<evidence type="ECO:0000256" key="1">
    <source>
        <dbReference type="SAM" id="MobiDB-lite"/>
    </source>
</evidence>
<proteinExistence type="predicted"/>
<dbReference type="AlphaFoldDB" id="Q6BIW0"/>
<dbReference type="VEuPathDB" id="FungiDB:DEHA2G07194g"/>
<accession>Q6BIW0</accession>
<name>Q6BIW0_DEBHA</name>
<gene>
    <name evidence="2" type="ordered locus">DEHA2G07194g</name>
</gene>
<evidence type="ECO:0000313" key="3">
    <source>
        <dbReference type="Proteomes" id="UP000000599"/>
    </source>
</evidence>
<dbReference type="Proteomes" id="UP000000599">
    <property type="component" value="Chromosome G"/>
</dbReference>
<protein>
    <submittedName>
        <fullName evidence="2">DEHA2G07194p</fullName>
    </submittedName>
</protein>
<dbReference type="HOGENOM" id="CLU_2922595_0_0_1"/>